<gene>
    <name evidence="1" type="ORF">TTEB3V08_LOCUS11910</name>
</gene>
<evidence type="ECO:0008006" key="2">
    <source>
        <dbReference type="Google" id="ProtNLM"/>
    </source>
</evidence>
<dbReference type="SUPFAM" id="SSF54001">
    <property type="entry name" value="Cysteine proteinases"/>
    <property type="match status" value="1"/>
</dbReference>
<proteinExistence type="predicted"/>
<dbReference type="Gene3D" id="3.90.70.10">
    <property type="entry name" value="Cysteine proteinases"/>
    <property type="match status" value="1"/>
</dbReference>
<dbReference type="EMBL" id="OE010402">
    <property type="protein sequence ID" value="CAD7464031.1"/>
    <property type="molecule type" value="Genomic_DNA"/>
</dbReference>
<sequence>MAKNFEVFQEEVLEHFEVRESGDQVGHYVADVFSFHQHSWYHYDDETAREKPEEDVLGHNLQCNGYVFFYMYRPLFDQMMSQKQESQDKDIMVK</sequence>
<accession>A0A7R9P1B4</accession>
<evidence type="ECO:0000313" key="1">
    <source>
        <dbReference type="EMBL" id="CAD7464031.1"/>
    </source>
</evidence>
<dbReference type="InterPro" id="IPR038765">
    <property type="entry name" value="Papain-like_cys_pep_sf"/>
</dbReference>
<reference evidence="1" key="1">
    <citation type="submission" date="2020-11" db="EMBL/GenBank/DDBJ databases">
        <authorList>
            <person name="Tran Van P."/>
        </authorList>
    </citation>
    <scope>NUCLEOTIDE SEQUENCE</scope>
</reference>
<organism evidence="1">
    <name type="scientific">Timema tahoe</name>
    <dbReference type="NCBI Taxonomy" id="61484"/>
    <lineage>
        <taxon>Eukaryota</taxon>
        <taxon>Metazoa</taxon>
        <taxon>Ecdysozoa</taxon>
        <taxon>Arthropoda</taxon>
        <taxon>Hexapoda</taxon>
        <taxon>Insecta</taxon>
        <taxon>Pterygota</taxon>
        <taxon>Neoptera</taxon>
        <taxon>Polyneoptera</taxon>
        <taxon>Phasmatodea</taxon>
        <taxon>Timematodea</taxon>
        <taxon>Timematoidea</taxon>
        <taxon>Timematidae</taxon>
        <taxon>Timema</taxon>
    </lineage>
</organism>
<dbReference type="CDD" id="cd02257">
    <property type="entry name" value="Peptidase_C19"/>
    <property type="match status" value="1"/>
</dbReference>
<dbReference type="AlphaFoldDB" id="A0A7R9P1B4"/>
<name>A0A7R9P1B4_9NEOP</name>
<protein>
    <recommendedName>
        <fullName evidence="2">USP domain-containing protein</fullName>
    </recommendedName>
</protein>